<accession>A0A2R8BHF3</accession>
<reference evidence="2 3" key="1">
    <citation type="submission" date="2018-03" db="EMBL/GenBank/DDBJ databases">
        <authorList>
            <person name="Keele B.F."/>
        </authorList>
    </citation>
    <scope>NUCLEOTIDE SEQUENCE [LARGE SCALE GENOMIC DNA]</scope>
    <source>
        <strain evidence="2 3">CECT 8599</strain>
    </source>
</reference>
<feature type="transmembrane region" description="Helical" evidence="1">
    <location>
        <begin position="48"/>
        <end position="68"/>
    </location>
</feature>
<dbReference type="EMBL" id="OMOR01000001">
    <property type="protein sequence ID" value="SPH22524.1"/>
    <property type="molecule type" value="Genomic_DNA"/>
</dbReference>
<proteinExistence type="predicted"/>
<gene>
    <name evidence="2" type="ORF">ASD8599_03268</name>
</gene>
<evidence type="ECO:0000313" key="2">
    <source>
        <dbReference type="EMBL" id="SPH22524.1"/>
    </source>
</evidence>
<sequence>MRAEAEHSVEIRQKAAPYTGAAFFFLSFTDNSSKTHYLKRMKHILSPLRAVILTLAMLTPIPALAGSINQFVGSYLGQADVVLDGETKGRTIRVDMVPKDDGFQLTWTSTSYRDDGDIRESTNEIDFVPSARDNIYGSAMKTNIFGKQVPLDPLKGQPFVWARFEEETFSVFSLAITEGGEYELQEYHRTLADGGLDLLFRSVKNGVPQREITAFLARE</sequence>
<keyword evidence="1" id="KW-0812">Transmembrane</keyword>
<evidence type="ECO:0000313" key="3">
    <source>
        <dbReference type="Proteomes" id="UP000244880"/>
    </source>
</evidence>
<evidence type="ECO:0000256" key="1">
    <source>
        <dbReference type="SAM" id="Phobius"/>
    </source>
</evidence>
<protein>
    <submittedName>
        <fullName evidence="2">Uncharacterized protein</fullName>
    </submittedName>
</protein>
<organism evidence="2 3">
    <name type="scientific">Ascidiaceihabitans donghaensis</name>
    <dbReference type="NCBI Taxonomy" id="1510460"/>
    <lineage>
        <taxon>Bacteria</taxon>
        <taxon>Pseudomonadati</taxon>
        <taxon>Pseudomonadota</taxon>
        <taxon>Alphaproteobacteria</taxon>
        <taxon>Rhodobacterales</taxon>
        <taxon>Paracoccaceae</taxon>
        <taxon>Ascidiaceihabitans</taxon>
    </lineage>
</organism>
<dbReference type="Proteomes" id="UP000244880">
    <property type="component" value="Unassembled WGS sequence"/>
</dbReference>
<keyword evidence="3" id="KW-1185">Reference proteome</keyword>
<name>A0A2R8BHF3_9RHOB</name>
<dbReference type="AlphaFoldDB" id="A0A2R8BHF3"/>
<keyword evidence="1" id="KW-0472">Membrane</keyword>
<keyword evidence="1" id="KW-1133">Transmembrane helix</keyword>